<name>A0A7W3PLH1_9MICO</name>
<evidence type="ECO:0000313" key="1">
    <source>
        <dbReference type="EMBL" id="MBA8816163.1"/>
    </source>
</evidence>
<dbReference type="AlphaFoldDB" id="A0A7W3PLH1"/>
<dbReference type="Proteomes" id="UP000526083">
    <property type="component" value="Unassembled WGS sequence"/>
</dbReference>
<dbReference type="EMBL" id="JACGWY010000002">
    <property type="protein sequence ID" value="MBA8816163.1"/>
    <property type="molecule type" value="Genomic_DNA"/>
</dbReference>
<evidence type="ECO:0000313" key="2">
    <source>
        <dbReference type="Proteomes" id="UP000526083"/>
    </source>
</evidence>
<comment type="caution">
    <text evidence="1">The sequence shown here is derived from an EMBL/GenBank/DDBJ whole genome shotgun (WGS) entry which is preliminary data.</text>
</comment>
<accession>A0A7W3PLH1</accession>
<reference evidence="1 2" key="1">
    <citation type="submission" date="2020-07" db="EMBL/GenBank/DDBJ databases">
        <title>Sequencing the genomes of 1000 actinobacteria strains.</title>
        <authorList>
            <person name="Klenk H.-P."/>
        </authorList>
    </citation>
    <scope>NUCLEOTIDE SEQUENCE [LARGE SCALE GENOMIC DNA]</scope>
    <source>
        <strain evidence="1 2">DSM 27576</strain>
    </source>
</reference>
<organism evidence="1 2">
    <name type="scientific">Microbacterium halimionae</name>
    <dbReference type="NCBI Taxonomy" id="1526413"/>
    <lineage>
        <taxon>Bacteria</taxon>
        <taxon>Bacillati</taxon>
        <taxon>Actinomycetota</taxon>
        <taxon>Actinomycetes</taxon>
        <taxon>Micrococcales</taxon>
        <taxon>Microbacteriaceae</taxon>
        <taxon>Microbacterium</taxon>
    </lineage>
</organism>
<gene>
    <name evidence="1" type="ORF">FHX48_001236</name>
</gene>
<sequence length="63" mass="7433">MSDEPHKVHFDDRDDALLDMNDWIRTAESNHEFAYLGFRSLVISQSLCRYLPTACRRDERCGE</sequence>
<proteinExistence type="predicted"/>
<protein>
    <submittedName>
        <fullName evidence="1">Uncharacterized protein</fullName>
    </submittedName>
</protein>
<keyword evidence="2" id="KW-1185">Reference proteome</keyword>